<feature type="non-terminal residue" evidence="15">
    <location>
        <position position="284"/>
    </location>
</feature>
<gene>
    <name evidence="15" type="ORF">OSTLU_37745</name>
</gene>
<keyword evidence="3 13" id="KW-0723">Serine/threonine-protein kinase</keyword>
<dbReference type="SMART" id="SM00220">
    <property type="entry name" value="S_TKc"/>
    <property type="match status" value="1"/>
</dbReference>
<dbReference type="InterPro" id="IPR050538">
    <property type="entry name" value="MAP_kinase_kinase_kinase"/>
</dbReference>
<evidence type="ECO:0000256" key="6">
    <source>
        <dbReference type="ARBA" id="ARBA00022777"/>
    </source>
</evidence>
<dbReference type="GO" id="GO:0005524">
    <property type="term" value="F:ATP binding"/>
    <property type="evidence" value="ECO:0007669"/>
    <property type="project" value="UniProtKB-UniRule"/>
</dbReference>
<dbReference type="EC" id="2.7.11.25" evidence="2"/>
<dbReference type="HOGENOM" id="CLU_000288_63_23_1"/>
<dbReference type="Pfam" id="PF00069">
    <property type="entry name" value="Pkinase"/>
    <property type="match status" value="1"/>
</dbReference>
<keyword evidence="5 12" id="KW-0547">Nucleotide-binding</keyword>
<evidence type="ECO:0000256" key="4">
    <source>
        <dbReference type="ARBA" id="ARBA00022679"/>
    </source>
</evidence>
<evidence type="ECO:0000256" key="8">
    <source>
        <dbReference type="ARBA" id="ARBA00047559"/>
    </source>
</evidence>
<dbReference type="OrthoDB" id="8693905at2759"/>
<dbReference type="eggNOG" id="KOG0198">
    <property type="taxonomic scope" value="Eukaryota"/>
</dbReference>
<dbReference type="InterPro" id="IPR001245">
    <property type="entry name" value="Ser-Thr/Tyr_kinase_cat_dom"/>
</dbReference>
<dbReference type="RefSeq" id="XP_001422041.1">
    <property type="nucleotide sequence ID" value="XM_001422004.1"/>
</dbReference>
<dbReference type="InterPro" id="IPR017441">
    <property type="entry name" value="Protein_kinase_ATP_BS"/>
</dbReference>
<dbReference type="OMA" id="EMQPPMF"/>
<keyword evidence="7 12" id="KW-0067">ATP-binding</keyword>
<accession>A4S9C7</accession>
<protein>
    <recommendedName>
        <fullName evidence="2">mitogen-activated protein kinase kinase kinase</fullName>
        <ecNumber evidence="2">2.7.11.25</ecNumber>
    </recommendedName>
</protein>
<feature type="active site" description="Proton acceptor" evidence="10">
    <location>
        <position position="143"/>
    </location>
</feature>
<name>A4S9C7_OSTLU</name>
<dbReference type="AlphaFoldDB" id="A4S9C7"/>
<evidence type="ECO:0000313" key="16">
    <source>
        <dbReference type="Proteomes" id="UP000001568"/>
    </source>
</evidence>
<organism evidence="15 16">
    <name type="scientific">Ostreococcus lucimarinus (strain CCE9901)</name>
    <dbReference type="NCBI Taxonomy" id="436017"/>
    <lineage>
        <taxon>Eukaryota</taxon>
        <taxon>Viridiplantae</taxon>
        <taxon>Chlorophyta</taxon>
        <taxon>Mamiellophyceae</taxon>
        <taxon>Mamiellales</taxon>
        <taxon>Bathycoccaceae</taxon>
        <taxon>Ostreococcus</taxon>
    </lineage>
</organism>
<comment type="catalytic activity">
    <reaction evidence="9">
        <text>L-seryl-[protein] + ATP = O-phospho-L-seryl-[protein] + ADP + H(+)</text>
        <dbReference type="Rhea" id="RHEA:17989"/>
        <dbReference type="Rhea" id="RHEA-COMP:9863"/>
        <dbReference type="Rhea" id="RHEA-COMP:11604"/>
        <dbReference type="ChEBI" id="CHEBI:15378"/>
        <dbReference type="ChEBI" id="CHEBI:29999"/>
        <dbReference type="ChEBI" id="CHEBI:30616"/>
        <dbReference type="ChEBI" id="CHEBI:83421"/>
        <dbReference type="ChEBI" id="CHEBI:456216"/>
        <dbReference type="EC" id="2.7.11.25"/>
    </reaction>
</comment>
<sequence length="284" mass="31016">MPASPPASPHHAVKRVGNHILGELIGSGATSRVHKAVDQRTGSICAVKEIPLRGVPVEQLERITSEVELLSRLEHANIVKYEGAVRVEECLYIMLEYAENGSLARTVHPSRFGAFPESLCAVYVAQVLRGLAYLHSQGVVHRDIKGANILTTKEGVVKLADFGVATKGGRASGDGLSGALGTPYWMAPEVIEMRSVTAAADIWSVGCTIIELLTSNPPYFDLDPMPALFRIVRDEHPPLPTGISEALRDFLLLCFKRDPKDRPSAEELINHTWLMDEHKVLAET</sequence>
<dbReference type="GO" id="GO:0005737">
    <property type="term" value="C:cytoplasm"/>
    <property type="evidence" value="ECO:0007669"/>
    <property type="project" value="TreeGrafter"/>
</dbReference>
<evidence type="ECO:0000256" key="2">
    <source>
        <dbReference type="ARBA" id="ARBA00012406"/>
    </source>
</evidence>
<evidence type="ECO:0000256" key="1">
    <source>
        <dbReference type="ARBA" id="ARBA00006529"/>
    </source>
</evidence>
<dbReference type="EMBL" id="CP000596">
    <property type="protein sequence ID" value="ABP00335.1"/>
    <property type="molecule type" value="Genomic_DNA"/>
</dbReference>
<evidence type="ECO:0000256" key="10">
    <source>
        <dbReference type="PIRSR" id="PIRSR000615-1"/>
    </source>
</evidence>
<keyword evidence="6" id="KW-0418">Kinase</keyword>
<evidence type="ECO:0000256" key="13">
    <source>
        <dbReference type="RuleBase" id="RU000304"/>
    </source>
</evidence>
<evidence type="ECO:0000313" key="15">
    <source>
        <dbReference type="EMBL" id="ABP00335.1"/>
    </source>
</evidence>
<evidence type="ECO:0000256" key="11">
    <source>
        <dbReference type="PIRSR" id="PIRSR000615-3"/>
    </source>
</evidence>
<evidence type="ECO:0000259" key="14">
    <source>
        <dbReference type="PROSITE" id="PS50011"/>
    </source>
</evidence>
<keyword evidence="11" id="KW-0460">Magnesium</keyword>
<comment type="catalytic activity">
    <reaction evidence="8">
        <text>L-threonyl-[protein] + ATP = O-phospho-L-threonyl-[protein] + ADP + H(+)</text>
        <dbReference type="Rhea" id="RHEA:46608"/>
        <dbReference type="Rhea" id="RHEA-COMP:11060"/>
        <dbReference type="Rhea" id="RHEA-COMP:11605"/>
        <dbReference type="ChEBI" id="CHEBI:15378"/>
        <dbReference type="ChEBI" id="CHEBI:30013"/>
        <dbReference type="ChEBI" id="CHEBI:30616"/>
        <dbReference type="ChEBI" id="CHEBI:61977"/>
        <dbReference type="ChEBI" id="CHEBI:456216"/>
        <dbReference type="EC" id="2.7.11.25"/>
    </reaction>
</comment>
<dbReference type="PROSITE" id="PS00108">
    <property type="entry name" value="PROTEIN_KINASE_ST"/>
    <property type="match status" value="1"/>
</dbReference>
<dbReference type="GO" id="GO:0004709">
    <property type="term" value="F:MAP kinase kinase kinase activity"/>
    <property type="evidence" value="ECO:0007669"/>
    <property type="project" value="UniProtKB-EC"/>
</dbReference>
<dbReference type="PANTHER" id="PTHR48016:SF4">
    <property type="entry name" value="PROTEIN KINASE DOMAIN-CONTAINING PROTEIN"/>
    <property type="match status" value="1"/>
</dbReference>
<reference evidence="15 16" key="1">
    <citation type="journal article" date="2007" name="Proc. Natl. Acad. Sci. U.S.A.">
        <title>The tiny eukaryote Ostreococcus provides genomic insights into the paradox of plankton speciation.</title>
        <authorList>
            <person name="Palenik B."/>
            <person name="Grimwood J."/>
            <person name="Aerts A."/>
            <person name="Rouze P."/>
            <person name="Salamov A."/>
            <person name="Putnam N."/>
            <person name="Dupont C."/>
            <person name="Jorgensen R."/>
            <person name="Derelle E."/>
            <person name="Rombauts S."/>
            <person name="Zhou K."/>
            <person name="Otillar R."/>
            <person name="Merchant S.S."/>
            <person name="Podell S."/>
            <person name="Gaasterland T."/>
            <person name="Napoli C."/>
            <person name="Gendler K."/>
            <person name="Manuell A."/>
            <person name="Tai V."/>
            <person name="Vallon O."/>
            <person name="Piganeau G."/>
            <person name="Jancek S."/>
            <person name="Heijde M."/>
            <person name="Jabbari K."/>
            <person name="Bowler C."/>
            <person name="Lohr M."/>
            <person name="Robbens S."/>
            <person name="Werner G."/>
            <person name="Dubchak I."/>
            <person name="Pazour G.J."/>
            <person name="Ren Q."/>
            <person name="Paulsen I."/>
            <person name="Delwiche C."/>
            <person name="Schmutz J."/>
            <person name="Rokhsar D."/>
            <person name="Van de Peer Y."/>
            <person name="Moreau H."/>
            <person name="Grigoriev I.V."/>
        </authorList>
    </citation>
    <scope>NUCLEOTIDE SEQUENCE [LARGE SCALE GENOMIC DNA]</scope>
    <source>
        <strain evidence="15 16">CCE9901</strain>
    </source>
</reference>
<dbReference type="Proteomes" id="UP000001568">
    <property type="component" value="Chromosome 16"/>
</dbReference>
<proteinExistence type="inferred from homology"/>
<dbReference type="InterPro" id="IPR008271">
    <property type="entry name" value="Ser/Thr_kinase_AS"/>
</dbReference>
<dbReference type="Gene3D" id="1.10.510.10">
    <property type="entry name" value="Transferase(Phosphotransferase) domain 1"/>
    <property type="match status" value="1"/>
</dbReference>
<evidence type="ECO:0000256" key="5">
    <source>
        <dbReference type="ARBA" id="ARBA00022741"/>
    </source>
</evidence>
<dbReference type="PRINTS" id="PR00109">
    <property type="entry name" value="TYRKINASE"/>
</dbReference>
<dbReference type="Gramene" id="ABP00335">
    <property type="protein sequence ID" value="ABP00335"/>
    <property type="gene ID" value="OSTLU_37745"/>
</dbReference>
<feature type="binding site" evidence="11">
    <location>
        <position position="161"/>
    </location>
    <ligand>
        <name>Mg(2+)</name>
        <dbReference type="ChEBI" id="CHEBI:18420"/>
    </ligand>
</feature>
<dbReference type="InterPro" id="IPR000719">
    <property type="entry name" value="Prot_kinase_dom"/>
</dbReference>
<evidence type="ECO:0000256" key="3">
    <source>
        <dbReference type="ARBA" id="ARBA00022527"/>
    </source>
</evidence>
<dbReference type="PANTHER" id="PTHR48016">
    <property type="entry name" value="MAP KINASE KINASE KINASE SSK2-RELATED-RELATED"/>
    <property type="match status" value="1"/>
</dbReference>
<feature type="binding site" evidence="11">
    <location>
        <position position="148"/>
    </location>
    <ligand>
        <name>Mg(2+)</name>
        <dbReference type="ChEBI" id="CHEBI:18420"/>
    </ligand>
</feature>
<evidence type="ECO:0000256" key="9">
    <source>
        <dbReference type="ARBA" id="ARBA00048329"/>
    </source>
</evidence>
<dbReference type="GeneID" id="5006081"/>
<feature type="domain" description="Protein kinase" evidence="14">
    <location>
        <begin position="19"/>
        <end position="274"/>
    </location>
</feature>
<dbReference type="InterPro" id="IPR011009">
    <property type="entry name" value="Kinase-like_dom_sf"/>
</dbReference>
<evidence type="ECO:0000256" key="12">
    <source>
        <dbReference type="PROSITE-ProRule" id="PRU10141"/>
    </source>
</evidence>
<dbReference type="PIRSF" id="PIRSF000615">
    <property type="entry name" value="TyrPK_CSF1-R"/>
    <property type="match status" value="1"/>
</dbReference>
<feature type="binding site" evidence="12">
    <location>
        <position position="48"/>
    </location>
    <ligand>
        <name>ATP</name>
        <dbReference type="ChEBI" id="CHEBI:30616"/>
    </ligand>
</feature>
<dbReference type="CDD" id="cd06627">
    <property type="entry name" value="STKc_Cdc7_like"/>
    <property type="match status" value="1"/>
</dbReference>
<keyword evidence="11" id="KW-0479">Metal-binding</keyword>
<dbReference type="PROSITE" id="PS00107">
    <property type="entry name" value="PROTEIN_KINASE_ATP"/>
    <property type="match status" value="1"/>
</dbReference>
<keyword evidence="4" id="KW-0808">Transferase</keyword>
<dbReference type="SUPFAM" id="SSF56112">
    <property type="entry name" value="Protein kinase-like (PK-like)"/>
    <property type="match status" value="1"/>
</dbReference>
<comment type="similarity">
    <text evidence="1">Belongs to the protein kinase superfamily. STE Ser/Thr protein kinase family. MAP kinase kinase kinase subfamily.</text>
</comment>
<dbReference type="KEGG" id="olu:OSTLU_37745"/>
<keyword evidence="16" id="KW-1185">Reference proteome</keyword>
<dbReference type="PROSITE" id="PS50011">
    <property type="entry name" value="PROTEIN_KINASE_DOM"/>
    <property type="match status" value="1"/>
</dbReference>
<evidence type="ECO:0000256" key="7">
    <source>
        <dbReference type="ARBA" id="ARBA00022840"/>
    </source>
</evidence>
<dbReference type="STRING" id="436017.A4S9C7"/>
<dbReference type="GO" id="GO:0046872">
    <property type="term" value="F:metal ion binding"/>
    <property type="evidence" value="ECO:0007669"/>
    <property type="project" value="UniProtKB-KW"/>
</dbReference>